<dbReference type="OrthoDB" id="2965at2759"/>
<dbReference type="SUPFAM" id="SSF52121">
    <property type="entry name" value="Lumazine synthase"/>
    <property type="match status" value="1"/>
</dbReference>
<evidence type="ECO:0000256" key="4">
    <source>
        <dbReference type="ARBA" id="ARBA00022619"/>
    </source>
</evidence>
<comment type="catalytic activity">
    <reaction evidence="6 7">
        <text>(2S)-2-hydroxy-3-oxobutyl phosphate + 5-amino-6-(D-ribitylamino)uracil = 6,7-dimethyl-8-(1-D-ribityl)lumazine + phosphate + 2 H2O + H(+)</text>
        <dbReference type="Rhea" id="RHEA:26152"/>
        <dbReference type="ChEBI" id="CHEBI:15377"/>
        <dbReference type="ChEBI" id="CHEBI:15378"/>
        <dbReference type="ChEBI" id="CHEBI:15934"/>
        <dbReference type="ChEBI" id="CHEBI:43474"/>
        <dbReference type="ChEBI" id="CHEBI:58201"/>
        <dbReference type="ChEBI" id="CHEBI:58830"/>
        <dbReference type="EC" id="2.5.1.78"/>
    </reaction>
</comment>
<evidence type="ECO:0000256" key="7">
    <source>
        <dbReference type="RuleBase" id="RU003795"/>
    </source>
</evidence>
<dbReference type="EMBL" id="KZ998266">
    <property type="protein sequence ID" value="RKO86360.1"/>
    <property type="molecule type" value="Genomic_DNA"/>
</dbReference>
<dbReference type="GO" id="GO:0009349">
    <property type="term" value="C:riboflavin synthase complex"/>
    <property type="evidence" value="ECO:0007669"/>
    <property type="project" value="UniProtKB-UniRule"/>
</dbReference>
<evidence type="ECO:0000313" key="8">
    <source>
        <dbReference type="EMBL" id="RKO86360.1"/>
    </source>
</evidence>
<sequence length="147" mass="15267">VHTRWNLPIVNPLVQGAATSLQSLGVSPTDITIHQVPGSFELPFAVQTLLASAKAAGKPFDAAIPIGVLIKGSTMHFEYIADAASQGIMRVGLEAGIPVIFGLLTCLTEDQALERAGVGKGASKGHNHGEDWGMGAVEMAVLNKRGA</sequence>
<name>A0A4P9W6J4_9FUNG</name>
<dbReference type="InterPro" id="IPR036467">
    <property type="entry name" value="LS/RS_sf"/>
</dbReference>
<dbReference type="HAMAP" id="MF_00178">
    <property type="entry name" value="Lumazine_synth"/>
    <property type="match status" value="1"/>
</dbReference>
<evidence type="ECO:0000256" key="6">
    <source>
        <dbReference type="ARBA" id="ARBA00048785"/>
    </source>
</evidence>
<dbReference type="EC" id="2.5.1.78" evidence="3 7"/>
<evidence type="ECO:0000256" key="5">
    <source>
        <dbReference type="ARBA" id="ARBA00022679"/>
    </source>
</evidence>
<dbReference type="UniPathway" id="UPA00275">
    <property type="reaction ID" value="UER00404"/>
</dbReference>
<dbReference type="GO" id="GO:0009231">
    <property type="term" value="P:riboflavin biosynthetic process"/>
    <property type="evidence" value="ECO:0007669"/>
    <property type="project" value="UniProtKB-UniPathway"/>
</dbReference>
<dbReference type="AlphaFoldDB" id="A0A4P9W6J4"/>
<dbReference type="CDD" id="cd09209">
    <property type="entry name" value="Lumazine_synthase-I"/>
    <property type="match status" value="1"/>
</dbReference>
<accession>A0A4P9W6J4</accession>
<keyword evidence="5 7" id="KW-0808">Transferase</keyword>
<organism evidence="8 9">
    <name type="scientific">Blyttiomyces helicus</name>
    <dbReference type="NCBI Taxonomy" id="388810"/>
    <lineage>
        <taxon>Eukaryota</taxon>
        <taxon>Fungi</taxon>
        <taxon>Fungi incertae sedis</taxon>
        <taxon>Chytridiomycota</taxon>
        <taxon>Chytridiomycota incertae sedis</taxon>
        <taxon>Chytridiomycetes</taxon>
        <taxon>Chytridiomycetes incertae sedis</taxon>
        <taxon>Blyttiomyces</taxon>
    </lineage>
</organism>
<proteinExistence type="inferred from homology"/>
<comment type="pathway">
    <text evidence="1 7">Cofactor biosynthesis; riboflavin biosynthesis; riboflavin from 2-hydroxy-3-oxobutyl phosphate and 5-amino-6-(D-ribitylamino)uracil: step 1/2.</text>
</comment>
<dbReference type="InterPro" id="IPR002180">
    <property type="entry name" value="LS/RS"/>
</dbReference>
<evidence type="ECO:0000256" key="3">
    <source>
        <dbReference type="ARBA" id="ARBA00012664"/>
    </source>
</evidence>
<evidence type="ECO:0000256" key="2">
    <source>
        <dbReference type="ARBA" id="ARBA00007424"/>
    </source>
</evidence>
<dbReference type="Pfam" id="PF00885">
    <property type="entry name" value="DMRL_synthase"/>
    <property type="match status" value="1"/>
</dbReference>
<dbReference type="PANTHER" id="PTHR21058:SF0">
    <property type="entry name" value="6,7-DIMETHYL-8-RIBITYLLUMAZINE SYNTHASE"/>
    <property type="match status" value="1"/>
</dbReference>
<protein>
    <recommendedName>
        <fullName evidence="3 7">6,7-dimethyl-8-ribityllumazine synthase</fullName>
        <shortName evidence="7">DMRL synthase</shortName>
        <ecNumber evidence="3 7">2.5.1.78</ecNumber>
    </recommendedName>
</protein>
<dbReference type="PANTHER" id="PTHR21058">
    <property type="entry name" value="6,7-DIMETHYL-8-RIBITYLLUMAZINE SYNTHASE DMRL SYNTHASE LUMAZINE SYNTHASE"/>
    <property type="match status" value="1"/>
</dbReference>
<keyword evidence="9" id="KW-1185">Reference proteome</keyword>
<comment type="similarity">
    <text evidence="2 7">Belongs to the DMRL synthase family.</text>
</comment>
<evidence type="ECO:0000313" key="9">
    <source>
        <dbReference type="Proteomes" id="UP000269721"/>
    </source>
</evidence>
<dbReference type="GO" id="GO:0000906">
    <property type="term" value="F:6,7-dimethyl-8-ribityllumazine synthase activity"/>
    <property type="evidence" value="ECO:0007669"/>
    <property type="project" value="UniProtKB-EC"/>
</dbReference>
<reference evidence="9" key="1">
    <citation type="journal article" date="2018" name="Nat. Microbiol.">
        <title>Leveraging single-cell genomics to expand the fungal tree of life.</title>
        <authorList>
            <person name="Ahrendt S.R."/>
            <person name="Quandt C.A."/>
            <person name="Ciobanu D."/>
            <person name="Clum A."/>
            <person name="Salamov A."/>
            <person name="Andreopoulos B."/>
            <person name="Cheng J.F."/>
            <person name="Woyke T."/>
            <person name="Pelin A."/>
            <person name="Henrissat B."/>
            <person name="Reynolds N.K."/>
            <person name="Benny G.L."/>
            <person name="Smith M.E."/>
            <person name="James T.Y."/>
            <person name="Grigoriev I.V."/>
        </authorList>
    </citation>
    <scope>NUCLEOTIDE SEQUENCE [LARGE SCALE GENOMIC DNA]</scope>
</reference>
<dbReference type="Gene3D" id="3.40.50.960">
    <property type="entry name" value="Lumazine/riboflavin synthase"/>
    <property type="match status" value="2"/>
</dbReference>
<dbReference type="NCBIfam" id="TIGR00114">
    <property type="entry name" value="lumazine-synth"/>
    <property type="match status" value="1"/>
</dbReference>
<dbReference type="InterPro" id="IPR034964">
    <property type="entry name" value="LS"/>
</dbReference>
<dbReference type="Proteomes" id="UP000269721">
    <property type="component" value="Unassembled WGS sequence"/>
</dbReference>
<dbReference type="GO" id="GO:0005758">
    <property type="term" value="C:mitochondrial intermembrane space"/>
    <property type="evidence" value="ECO:0007669"/>
    <property type="project" value="TreeGrafter"/>
</dbReference>
<keyword evidence="4 7" id="KW-0686">Riboflavin biosynthesis</keyword>
<gene>
    <name evidence="8" type="ORF">BDK51DRAFT_22003</name>
</gene>
<evidence type="ECO:0000256" key="1">
    <source>
        <dbReference type="ARBA" id="ARBA00004917"/>
    </source>
</evidence>
<comment type="function">
    <text evidence="7">Catalyzes the formation of 6,7-dimethyl-8-ribityllumazine by condensation of 5-amino-6-(D-ribitylamino)uracil with 3,4-dihydroxy-2-butanone 4-phosphate. This is the penultimate step in the biosynthesis of riboflavin.</text>
</comment>
<feature type="non-terminal residue" evidence="8">
    <location>
        <position position="1"/>
    </location>
</feature>